<dbReference type="Proteomes" id="UP001652621">
    <property type="component" value="Unplaced"/>
</dbReference>
<dbReference type="GeneID" id="101892327"/>
<dbReference type="SMART" id="SM00131">
    <property type="entry name" value="KU"/>
    <property type="match status" value="1"/>
</dbReference>
<dbReference type="PROSITE" id="PS50279">
    <property type="entry name" value="BPTI_KUNITZ_2"/>
    <property type="match status" value="1"/>
</dbReference>
<dbReference type="PRINTS" id="PR00759">
    <property type="entry name" value="BASICPTASE"/>
</dbReference>
<dbReference type="GO" id="GO:0004867">
    <property type="term" value="F:serine-type endopeptidase inhibitor activity"/>
    <property type="evidence" value="ECO:0007669"/>
    <property type="project" value="UniProtKB-KW"/>
</dbReference>
<keyword evidence="6" id="KW-0732">Signal</keyword>
<evidence type="ECO:0000256" key="5">
    <source>
        <dbReference type="ARBA" id="ARBA00093388"/>
    </source>
</evidence>
<dbReference type="InterPro" id="IPR020901">
    <property type="entry name" value="Prtase_inh_Kunz-CS"/>
</dbReference>
<evidence type="ECO:0000256" key="1">
    <source>
        <dbReference type="ARBA" id="ARBA00022690"/>
    </source>
</evidence>
<dbReference type="RefSeq" id="XP_005182679.1">
    <property type="nucleotide sequence ID" value="XM_005182622.3"/>
</dbReference>
<dbReference type="KEGG" id="mde:101892327"/>
<gene>
    <name evidence="8" type="primary">101892327</name>
    <name evidence="10" type="synonym">LOC101892327</name>
</gene>
<keyword evidence="9" id="KW-1185">Reference proteome</keyword>
<proteinExistence type="inferred from homology"/>
<evidence type="ECO:0000259" key="7">
    <source>
        <dbReference type="PROSITE" id="PS50279"/>
    </source>
</evidence>
<dbReference type="Pfam" id="PF00014">
    <property type="entry name" value="Kunitz_BPTI"/>
    <property type="match status" value="1"/>
</dbReference>
<accession>A0A1I8N434</accession>
<name>A0A1I8N434_MUSDO</name>
<dbReference type="AlphaFoldDB" id="A0A1I8N434"/>
<dbReference type="VEuPathDB" id="VectorBase:MDOA011334"/>
<keyword evidence="1 10" id="KW-0646">Protease inhibitor</keyword>
<evidence type="ECO:0000256" key="4">
    <source>
        <dbReference type="ARBA" id="ARBA00049646"/>
    </source>
</evidence>
<dbReference type="PANTHER" id="PTHR47247:SF1">
    <property type="entry name" value="KUNITZ-TYPE PROTEASE INHIBITOR 2"/>
    <property type="match status" value="1"/>
</dbReference>
<evidence type="ECO:0000256" key="2">
    <source>
        <dbReference type="ARBA" id="ARBA00022900"/>
    </source>
</evidence>
<dbReference type="FunFam" id="4.10.410.10:FF:000020">
    <property type="entry name" value="Collagen, type VI, alpha 3"/>
    <property type="match status" value="1"/>
</dbReference>
<feature type="signal peptide" evidence="6">
    <location>
        <begin position="1"/>
        <end position="20"/>
    </location>
</feature>
<dbReference type="Gene3D" id="4.10.410.10">
    <property type="entry name" value="Pancreatic trypsin inhibitor Kunitz domain"/>
    <property type="match status" value="1"/>
</dbReference>
<dbReference type="PROSITE" id="PS00280">
    <property type="entry name" value="BPTI_KUNITZ_1"/>
    <property type="match status" value="1"/>
</dbReference>
<keyword evidence="3" id="KW-1015">Disulfide bond</keyword>
<dbReference type="VEuPathDB" id="VectorBase:MDOMA2_019800"/>
<keyword evidence="2 10" id="KW-0722">Serine protease inhibitor</keyword>
<reference evidence="8" key="1">
    <citation type="submission" date="2020-05" db="UniProtKB">
        <authorList>
            <consortium name="EnsemblMetazoa"/>
        </authorList>
    </citation>
    <scope>IDENTIFICATION</scope>
    <source>
        <strain evidence="8">Aabys</strain>
    </source>
</reference>
<sequence>MKIFAILLIAIAVILHSSVALKNTICGLEHSKTTNSAGASCYAMIPSWSYNADAKECIHFVYGGCNGNENRFRTKEECLEMCAE</sequence>
<dbReference type="PANTHER" id="PTHR47247">
    <property type="entry name" value="KUNITZ-TYPE PROTEASE INHIBITOR 2"/>
    <property type="match status" value="1"/>
</dbReference>
<organism evidence="8">
    <name type="scientific">Musca domestica</name>
    <name type="common">House fly</name>
    <dbReference type="NCBI Taxonomy" id="7370"/>
    <lineage>
        <taxon>Eukaryota</taxon>
        <taxon>Metazoa</taxon>
        <taxon>Ecdysozoa</taxon>
        <taxon>Arthropoda</taxon>
        <taxon>Hexapoda</taxon>
        <taxon>Insecta</taxon>
        <taxon>Pterygota</taxon>
        <taxon>Neoptera</taxon>
        <taxon>Endopterygota</taxon>
        <taxon>Diptera</taxon>
        <taxon>Brachycera</taxon>
        <taxon>Muscomorpha</taxon>
        <taxon>Muscoidea</taxon>
        <taxon>Muscidae</taxon>
        <taxon>Musca</taxon>
    </lineage>
</organism>
<evidence type="ECO:0000256" key="6">
    <source>
        <dbReference type="SAM" id="SignalP"/>
    </source>
</evidence>
<dbReference type="EnsemblMetazoa" id="MDOA011334-RA">
    <property type="protein sequence ID" value="MDOA011334-PA"/>
    <property type="gene ID" value="MDOA011334"/>
</dbReference>
<reference evidence="10" key="2">
    <citation type="submission" date="2025-04" db="UniProtKB">
        <authorList>
            <consortium name="RefSeq"/>
        </authorList>
    </citation>
    <scope>IDENTIFICATION</scope>
    <source>
        <strain evidence="10">Aabys</strain>
    </source>
</reference>
<evidence type="ECO:0000313" key="10">
    <source>
        <dbReference type="RefSeq" id="XP_005182679.1"/>
    </source>
</evidence>
<evidence type="ECO:0000313" key="9">
    <source>
        <dbReference type="Proteomes" id="UP001652621"/>
    </source>
</evidence>
<feature type="domain" description="BPTI/Kunitz inhibitor" evidence="7">
    <location>
        <begin position="26"/>
        <end position="82"/>
    </location>
</feature>
<dbReference type="InterPro" id="IPR036880">
    <property type="entry name" value="Kunitz_BPTI_sf"/>
</dbReference>
<dbReference type="STRING" id="7370.A0A1I8N434"/>
<comment type="similarity">
    <text evidence="4">Belongs to the venom Kunitz-type family. 01 (intermediate) subfamily.</text>
</comment>
<feature type="chain" id="PRO_5044561233" evidence="6">
    <location>
        <begin position="21"/>
        <end position="84"/>
    </location>
</feature>
<dbReference type="InterPro" id="IPR002223">
    <property type="entry name" value="Kunitz_BPTI"/>
</dbReference>
<dbReference type="OrthoDB" id="4473401at2759"/>
<evidence type="ECO:0000313" key="8">
    <source>
        <dbReference type="EnsemblMetazoa" id="MDOA011334-PA"/>
    </source>
</evidence>
<evidence type="ECO:0000256" key="3">
    <source>
        <dbReference type="ARBA" id="ARBA00023157"/>
    </source>
</evidence>
<dbReference type="eggNOG" id="KOG4295">
    <property type="taxonomic scope" value="Eukaryota"/>
</dbReference>
<protein>
    <submittedName>
        <fullName evidence="10">Male accessory gland serine protease inhibitor</fullName>
    </submittedName>
</protein>
<dbReference type="SUPFAM" id="SSF57362">
    <property type="entry name" value="BPTI-like"/>
    <property type="match status" value="1"/>
</dbReference>
<comment type="function">
    <text evidence="5">Serine protease inhibitor that inhibits trypsin at a molar ratio of 1:1.</text>
</comment>